<dbReference type="STRING" id="246197.MXAN_4407"/>
<evidence type="ECO:0000256" key="1">
    <source>
        <dbReference type="SAM" id="MobiDB-lite"/>
    </source>
</evidence>
<keyword evidence="2" id="KW-0812">Transmembrane</keyword>
<evidence type="ECO:0000256" key="2">
    <source>
        <dbReference type="SAM" id="Phobius"/>
    </source>
</evidence>
<keyword evidence="4" id="KW-1185">Reference proteome</keyword>
<evidence type="ECO:0000313" key="3">
    <source>
        <dbReference type="EMBL" id="ABF91820.1"/>
    </source>
</evidence>
<feature type="region of interest" description="Disordered" evidence="1">
    <location>
        <begin position="1"/>
        <end position="33"/>
    </location>
</feature>
<sequence length="685" mass="75251">MPRCCRVSESMRRAFHQSPALPSPEPGPLASAHPRTLRERIGLAGLLAPCVRAAAEASGGRRETAPAPLPLDIPPGTRDMTLIPPPEVQDTAPRKKRWPRAVAWTLGALVVLEVSINVALNLGAVQAIMRRSTSRTELAWKRAWWLWPFGQLHLRDFTLTQQNQNQWWQVNLDALEANVSLTALLSKRVDVQRIDGHGARFRIEPSFGIEKEPPPGPDYRPWVIQLADVTVHEVRELDFGRVRFVGNLDVQGSLDIKGRERIHVETPSIRVVSGAMEFDRKPVTRLERLEAKARLEVPFTDDQGWDLSRALSAQVTGQMELLPLDWLNEHLGSNNAVSLKGGEGKVDLDLRIKDGGLADDSRIDVQGQELNVRAGPIRARAPWALKASLASESQDARKGTATLSFAPVRVSGPEGTGAEVPEITLTVLARRSAEQSDWELEPDLRVARSRPLDLRMLNPWLARTMEIDSGFMTVQSREQSKFAKVQDSLRLSVDSDLVSGRMGNIKVLLRAEADVDARNLSWDTKSLALTGTTLRLTNVSTNGPVPIRAWSGVFTLPQARLSLSPTVLSAHFASKLTDTQPVAALLTSAKNLPRFLTSLLNIRDVTVTGRVQIDEGGLQLRELKADGDGFSLQGHLDLAGGELQGALLATLGALTGGIEFKPGGQDLHLLNAKQWFAKQPEPPFR</sequence>
<dbReference type="KEGG" id="mxa:MXAN_4407"/>
<dbReference type="EMBL" id="CP000113">
    <property type="protein sequence ID" value="ABF91820.1"/>
    <property type="molecule type" value="Genomic_DNA"/>
</dbReference>
<evidence type="ECO:0000313" key="4">
    <source>
        <dbReference type="Proteomes" id="UP000002402"/>
    </source>
</evidence>
<feature type="transmembrane region" description="Helical" evidence="2">
    <location>
        <begin position="101"/>
        <end position="125"/>
    </location>
</feature>
<dbReference type="HOGENOM" id="CLU_449651_0_0_7"/>
<gene>
    <name evidence="3" type="ordered locus">MXAN_4407</name>
</gene>
<accession>Q1D444</accession>
<keyword evidence="2" id="KW-0472">Membrane</keyword>
<organism evidence="3 4">
    <name type="scientific">Myxococcus xanthus (strain DK1622)</name>
    <dbReference type="NCBI Taxonomy" id="246197"/>
    <lineage>
        <taxon>Bacteria</taxon>
        <taxon>Pseudomonadati</taxon>
        <taxon>Myxococcota</taxon>
        <taxon>Myxococcia</taxon>
        <taxon>Myxococcales</taxon>
        <taxon>Cystobacterineae</taxon>
        <taxon>Myxococcaceae</taxon>
        <taxon>Myxococcus</taxon>
    </lineage>
</organism>
<name>Q1D444_MYXXD</name>
<protein>
    <submittedName>
        <fullName evidence="3">Conserved domain protein</fullName>
    </submittedName>
</protein>
<proteinExistence type="predicted"/>
<dbReference type="Proteomes" id="UP000002402">
    <property type="component" value="Chromosome"/>
</dbReference>
<dbReference type="EnsemblBacteria" id="ABF91820">
    <property type="protein sequence ID" value="ABF91820"/>
    <property type="gene ID" value="MXAN_4407"/>
</dbReference>
<feature type="region of interest" description="Disordered" evidence="1">
    <location>
        <begin position="57"/>
        <end position="78"/>
    </location>
</feature>
<dbReference type="eggNOG" id="COG2911">
    <property type="taxonomic scope" value="Bacteria"/>
</dbReference>
<dbReference type="OrthoDB" id="5379116at2"/>
<dbReference type="AlphaFoldDB" id="Q1D444"/>
<reference evidence="3 4" key="1">
    <citation type="journal article" date="2006" name="Proc. Natl. Acad. Sci. U.S.A.">
        <title>Evolution of sensory complexity recorded in a myxobacterial genome.</title>
        <authorList>
            <person name="Goldman B.S."/>
            <person name="Nierman W.C."/>
            <person name="Kaiser D."/>
            <person name="Slater S.C."/>
            <person name="Durkin A.S."/>
            <person name="Eisen J.A."/>
            <person name="Ronning C.M."/>
            <person name="Barbazuk W.B."/>
            <person name="Blanchard M."/>
            <person name="Field C."/>
            <person name="Halling C."/>
            <person name="Hinkle G."/>
            <person name="Iartchuk O."/>
            <person name="Kim H.S."/>
            <person name="Mackenzie C."/>
            <person name="Madupu R."/>
            <person name="Miller N."/>
            <person name="Shvartsbeyn A."/>
            <person name="Sullivan S.A."/>
            <person name="Vaudin M."/>
            <person name="Wiegand R."/>
            <person name="Kaplan H.B."/>
        </authorList>
    </citation>
    <scope>NUCLEOTIDE SEQUENCE [LARGE SCALE GENOMIC DNA]</scope>
    <source>
        <strain evidence="4">DK1622</strain>
    </source>
</reference>
<keyword evidence="2" id="KW-1133">Transmembrane helix</keyword>